<dbReference type="Proteomes" id="UP000315522">
    <property type="component" value="Unassembled WGS sequence"/>
</dbReference>
<evidence type="ECO:0000256" key="1">
    <source>
        <dbReference type="SAM" id="MobiDB-lite"/>
    </source>
</evidence>
<organism evidence="2 3">
    <name type="scientific">Lachnellula willkommii</name>
    <dbReference type="NCBI Taxonomy" id="215461"/>
    <lineage>
        <taxon>Eukaryota</taxon>
        <taxon>Fungi</taxon>
        <taxon>Dikarya</taxon>
        <taxon>Ascomycota</taxon>
        <taxon>Pezizomycotina</taxon>
        <taxon>Leotiomycetes</taxon>
        <taxon>Helotiales</taxon>
        <taxon>Lachnaceae</taxon>
        <taxon>Lachnellula</taxon>
    </lineage>
</organism>
<keyword evidence="3" id="KW-1185">Reference proteome</keyword>
<dbReference type="AlphaFoldDB" id="A0A559M410"/>
<accession>A0A559M410</accession>
<feature type="compositionally biased region" description="Basic residues" evidence="1">
    <location>
        <begin position="143"/>
        <end position="153"/>
    </location>
</feature>
<feature type="region of interest" description="Disordered" evidence="1">
    <location>
        <begin position="141"/>
        <end position="197"/>
    </location>
</feature>
<protein>
    <submittedName>
        <fullName evidence="2">Uncharacterized protein</fullName>
    </submittedName>
</protein>
<feature type="region of interest" description="Disordered" evidence="1">
    <location>
        <begin position="330"/>
        <end position="382"/>
    </location>
</feature>
<reference evidence="2 3" key="1">
    <citation type="submission" date="2018-05" db="EMBL/GenBank/DDBJ databases">
        <title>Genome sequencing and assembly of the regulated plant pathogen Lachnellula willkommii and related sister species for the development of diagnostic species identification markers.</title>
        <authorList>
            <person name="Giroux E."/>
            <person name="Bilodeau G."/>
        </authorList>
    </citation>
    <scope>NUCLEOTIDE SEQUENCE [LARGE SCALE GENOMIC DNA]</scope>
    <source>
        <strain evidence="2 3">CBS 172.35</strain>
    </source>
</reference>
<feature type="region of interest" description="Disordered" evidence="1">
    <location>
        <begin position="598"/>
        <end position="641"/>
    </location>
</feature>
<feature type="compositionally biased region" description="Low complexity" evidence="1">
    <location>
        <begin position="622"/>
        <end position="634"/>
    </location>
</feature>
<proteinExistence type="predicted"/>
<evidence type="ECO:0000313" key="2">
    <source>
        <dbReference type="EMBL" id="TVY87666.1"/>
    </source>
</evidence>
<name>A0A559M410_9HELO</name>
<gene>
    <name evidence="2" type="ORF">LAWI1_G005440</name>
</gene>
<evidence type="ECO:0000313" key="3">
    <source>
        <dbReference type="Proteomes" id="UP000315522"/>
    </source>
</evidence>
<dbReference type="EMBL" id="QGML01002239">
    <property type="protein sequence ID" value="TVY87666.1"/>
    <property type="molecule type" value="Genomic_DNA"/>
</dbReference>
<comment type="caution">
    <text evidence="2">The sequence shown here is derived from an EMBL/GenBank/DDBJ whole genome shotgun (WGS) entry which is preliminary data.</text>
</comment>
<sequence>MHHSDALLQAMPPYSYSSTCLDRSLLDPALFEPAPIDHHVFHSPVPTANANHSTETATMPPKVKAECSVPLLCSLCPKSPKFSDISHLLTHISSKSHLAALFKLKIRSQGEQDAKDKVDQYELWYSINNLDTLLSDRLATKDQKKRNKDKKSKSSNASKSPVKKEQLADEPTLHSTPLFRAPVPRMHPYNSAKSRESACMEDDWGVNSLYDTPTVRRRVPNFADSESPMGEVLDPKYAYPAYCFIGQISRSTTKKKSKNGDKIPDSAQLKGALWPGMDLFDSATPEMKRMRNQRKDSNVMRQMKAKSAEIEPAEISYFPDGEFRASRDIFGPLSDVESPVKDPTPKRQRRTRKPTFSDVSINAPRLRASRPKKAAGKSPQKQYARMNDNVPVVGLFHKPVPNLNPLAPGPAFGQNFAPTTEEEEEFKMTVGDMKTKPTIGVFQDAPGESPSGMLATIGTSIPPAKPKRSNRELIGGSSVCSSSPTAKTTLLTLVRRFDFPNNGLPLYQNNSMTISHISPTPVPKPISARGLGKENMHSHMHNRQSASYPSHVYPSQVFYNPSFNPLYNHAYAGTFGYGDHLNNFSDMKFSTGFIPNPYADSNPTAQPARPRPKNQFGEAKNGSGSASASSLASGMNGMHGN</sequence>